<proteinExistence type="predicted"/>
<comment type="caution">
    <text evidence="1">The sequence shown here is derived from an EMBL/GenBank/DDBJ whole genome shotgun (WGS) entry which is preliminary data.</text>
</comment>
<organism evidence="1 2">
    <name type="scientific">Symbiodinium microadriaticum</name>
    <name type="common">Dinoflagellate</name>
    <name type="synonym">Zooxanthella microadriatica</name>
    <dbReference type="NCBI Taxonomy" id="2951"/>
    <lineage>
        <taxon>Eukaryota</taxon>
        <taxon>Sar</taxon>
        <taxon>Alveolata</taxon>
        <taxon>Dinophyceae</taxon>
        <taxon>Suessiales</taxon>
        <taxon>Symbiodiniaceae</taxon>
        <taxon>Symbiodinium</taxon>
    </lineage>
</organism>
<gene>
    <name evidence="1" type="ORF">AK812_SmicGene42770</name>
</gene>
<sequence length="67" mass="7487">MLFGSQPGVDVRIAALQSFPDETDLSWPSTYHSYQPHLGFRQSYGYGSFSDAANMLPGKLPRRWHGG</sequence>
<evidence type="ECO:0000313" key="1">
    <source>
        <dbReference type="EMBL" id="OLP77198.1"/>
    </source>
</evidence>
<protein>
    <submittedName>
        <fullName evidence="1">Uncharacterized protein</fullName>
    </submittedName>
</protein>
<keyword evidence="2" id="KW-1185">Reference proteome</keyword>
<accession>A0A1Q9C2Q4</accession>
<reference evidence="1 2" key="1">
    <citation type="submission" date="2016-02" db="EMBL/GenBank/DDBJ databases">
        <title>Genome analysis of coral dinoflagellate symbionts highlights evolutionary adaptations to a symbiotic lifestyle.</title>
        <authorList>
            <person name="Aranda M."/>
            <person name="Li Y."/>
            <person name="Liew Y.J."/>
            <person name="Baumgarten S."/>
            <person name="Simakov O."/>
            <person name="Wilson M."/>
            <person name="Piel J."/>
            <person name="Ashoor H."/>
            <person name="Bougouffa S."/>
            <person name="Bajic V.B."/>
            <person name="Ryu T."/>
            <person name="Ravasi T."/>
            <person name="Bayer T."/>
            <person name="Micklem G."/>
            <person name="Kim H."/>
            <person name="Bhak J."/>
            <person name="Lajeunesse T.C."/>
            <person name="Voolstra C.R."/>
        </authorList>
    </citation>
    <scope>NUCLEOTIDE SEQUENCE [LARGE SCALE GENOMIC DNA]</scope>
    <source>
        <strain evidence="1 2">CCMP2467</strain>
    </source>
</reference>
<dbReference type="Proteomes" id="UP000186817">
    <property type="component" value="Unassembled WGS sequence"/>
</dbReference>
<evidence type="ECO:0000313" key="2">
    <source>
        <dbReference type="Proteomes" id="UP000186817"/>
    </source>
</evidence>
<name>A0A1Q9C2Q4_SYMMI</name>
<dbReference type="AlphaFoldDB" id="A0A1Q9C2Q4"/>
<dbReference type="EMBL" id="LSRX01001821">
    <property type="protein sequence ID" value="OLP77198.1"/>
    <property type="molecule type" value="Genomic_DNA"/>
</dbReference>